<dbReference type="EMBL" id="ADLE01000001">
    <property type="protein sequence ID" value="EJZ66274.1"/>
    <property type="molecule type" value="Genomic_DNA"/>
</dbReference>
<accession>K0XEI9</accession>
<evidence type="ECO:0000313" key="2">
    <source>
        <dbReference type="Proteomes" id="UP000006044"/>
    </source>
</evidence>
<dbReference type="Proteomes" id="UP000006044">
    <property type="component" value="Unassembled WGS sequence"/>
</dbReference>
<protein>
    <submittedName>
        <fullName evidence="1">Uncharacterized protein</fullName>
    </submittedName>
</protein>
<dbReference type="AlphaFoldDB" id="K0XEI9"/>
<evidence type="ECO:0000313" key="1">
    <source>
        <dbReference type="EMBL" id="EJZ66274.1"/>
    </source>
</evidence>
<dbReference type="eggNOG" id="ENOG502ZBF4">
    <property type="taxonomic scope" value="Bacteria"/>
</dbReference>
<dbReference type="GeneID" id="77847797"/>
<name>K0XEI9_9BACT</name>
<proteinExistence type="predicted"/>
<keyword evidence="2" id="KW-1185">Reference proteome</keyword>
<organism evidence="1 2">
    <name type="scientific">Barnesiella intestinihominis YIT 11860</name>
    <dbReference type="NCBI Taxonomy" id="742726"/>
    <lineage>
        <taxon>Bacteria</taxon>
        <taxon>Pseudomonadati</taxon>
        <taxon>Bacteroidota</taxon>
        <taxon>Bacteroidia</taxon>
        <taxon>Bacteroidales</taxon>
        <taxon>Barnesiellaceae</taxon>
        <taxon>Barnesiella</taxon>
    </lineage>
</organism>
<dbReference type="HOGENOM" id="CLU_728936_0_0_10"/>
<sequence length="405" mass="45375">MNKLMKSLCGTLWIALMCPSCDSAESYDPPIDLQKSCVVERIGDALYVSSKLDESNDIVYVFEKCMFNKLYTFSKVGVVANSSSKPVAHSQDVASMTLLNEATSDNIGPFELMAGGWCGGNHSYADDNTTRTAFTDKVIIKCNDKELTGDAVLNATDVRVYVWSYIYNPASAYQEDGKYLFSDTLCKEFSSYNICRNTINVEVTHTYMNKSSVTVNRYYGMQSMFKDEECTFTPEGEYIGWIPQAQVDRFTKTNYPNFHRFIEKSSTAYQSAHMFNEGLGTRGEVDASDVVFIGNSYGKSYHKVIGSKSRSKGDTDYWKGAYTWFVSPVADDEDLLCYCGYIRDKEAVYIDFKKAANRQIALPERFVGKDFAIYESSEGVSCKWSETQGTISVVANEAGSCVIVF</sequence>
<gene>
    <name evidence="1" type="ORF">HMPREF9448_00451</name>
</gene>
<comment type="caution">
    <text evidence="1">The sequence shown here is derived from an EMBL/GenBank/DDBJ whole genome shotgun (WGS) entry which is preliminary data.</text>
</comment>
<dbReference type="RefSeq" id="WP_008860948.1">
    <property type="nucleotide sequence ID" value="NZ_CAXSNY010000002.1"/>
</dbReference>
<dbReference type="STRING" id="742726.HMPREF9448_00451"/>
<dbReference type="OrthoDB" id="1049261at2"/>
<reference evidence="1 2" key="1">
    <citation type="submission" date="2012-08" db="EMBL/GenBank/DDBJ databases">
        <title>The Genome Sequence of Barnesiella intestinihominis YIT 11860.</title>
        <authorList>
            <consortium name="The Broad Institute Genome Sequencing Platform"/>
            <person name="Earl A."/>
            <person name="Ward D."/>
            <person name="Feldgarden M."/>
            <person name="Gevers D."/>
            <person name="Morotomi M."/>
            <person name="Walker B."/>
            <person name="Young S.K."/>
            <person name="Zeng Q."/>
            <person name="Gargeya S."/>
            <person name="Fitzgerald M."/>
            <person name="Haas B."/>
            <person name="Abouelleil A."/>
            <person name="Alvarado L."/>
            <person name="Arachchi H.M."/>
            <person name="Berlin A.M."/>
            <person name="Chapman S.B."/>
            <person name="Goldberg J."/>
            <person name="Griggs A."/>
            <person name="Gujja S."/>
            <person name="Hansen M."/>
            <person name="Howarth C."/>
            <person name="Imamovic A."/>
            <person name="Larimer J."/>
            <person name="McCowen C."/>
            <person name="Montmayeur A."/>
            <person name="Murphy C."/>
            <person name="Neiman D."/>
            <person name="Pearson M."/>
            <person name="Priest M."/>
            <person name="Roberts A."/>
            <person name="Saif S."/>
            <person name="Shea T."/>
            <person name="Sisk P."/>
            <person name="Sykes S."/>
            <person name="Wortman J."/>
            <person name="Nusbaum C."/>
            <person name="Birren B."/>
        </authorList>
    </citation>
    <scope>NUCLEOTIDE SEQUENCE [LARGE SCALE GENOMIC DNA]</scope>
    <source>
        <strain evidence="1 2">YIT 11860</strain>
    </source>
</reference>